<gene>
    <name evidence="2" type="ORF">NEOLI_000463</name>
</gene>
<sequence length="475" mass="55064">MNDHDSTLSKFISWLQRNKIFIHPQIKLVQDDENNKRISVYATVTPPELNQIILKIPKSLVLCPRNSDIAYLLDSFKIKKEIVRLCLTFMYEKARGRESFWSEYVDVLPDFERIPRLWRDQEKELLKGTEVAAIRGLDETDLLKTWEKFIQPVFNSCRLFSNTALFNYTFFIKCMSVVYSRCFEIDEYRPLALVPFADLLNHTCFEETVHFVTCFDVCGECGRLSCHCNDKKHGSDDPCINDDTDLDDPCEMVVVTRVEPHSEILNTYGDLGNDVLVSRYGFAIPDNPHDTVSILPADIFSQINGDRKSLWTRHGNNIITAVVKDFPSLLPTNTQEFPLNDRLNIKFNGEPSFELVCLLFLSTVEYSCSGTDYTPLTKTMRSFIQIYLDIRSSTVPPLCRPILHSAFKKLLKCLDDRGSRYLDTSLTWHDYDYLLVNASFTLDYNKRIAFTVLRNEKKILEKCRDLCNFIQSRCE</sequence>
<dbReference type="OMA" id="GSFCADE"/>
<accession>A0A1U7LGS4</accession>
<proteinExistence type="predicted"/>
<protein>
    <submittedName>
        <fullName evidence="2">Ribosomal lysine N-methyltransferase 3</fullName>
    </submittedName>
</protein>
<dbReference type="PANTHER" id="PTHR13271">
    <property type="entry name" value="UNCHARACTERIZED PUTATIVE METHYLTRANSFERASE"/>
    <property type="match status" value="1"/>
</dbReference>
<dbReference type="EMBL" id="LXFE01004217">
    <property type="protein sequence ID" value="OLL21860.1"/>
    <property type="molecule type" value="Genomic_DNA"/>
</dbReference>
<dbReference type="InterPro" id="IPR001214">
    <property type="entry name" value="SET_dom"/>
</dbReference>
<keyword evidence="2" id="KW-0808">Transferase</keyword>
<name>A0A1U7LGS4_NEOID</name>
<dbReference type="InterPro" id="IPR050600">
    <property type="entry name" value="SETD3_SETD6_MTase"/>
</dbReference>
<evidence type="ECO:0000259" key="1">
    <source>
        <dbReference type="PROSITE" id="PS50280"/>
    </source>
</evidence>
<dbReference type="PROSITE" id="PS50280">
    <property type="entry name" value="SET"/>
    <property type="match status" value="1"/>
</dbReference>
<dbReference type="PANTHER" id="PTHR13271:SF34">
    <property type="entry name" value="N-LYSINE METHYLTRANSFERASE SETD6"/>
    <property type="match status" value="1"/>
</dbReference>
<comment type="caution">
    <text evidence="2">The sequence shown here is derived from an EMBL/GenBank/DDBJ whole genome shotgun (WGS) entry which is preliminary data.</text>
</comment>
<keyword evidence="3" id="KW-1185">Reference proteome</keyword>
<feature type="domain" description="SET" evidence="1">
    <location>
        <begin position="24"/>
        <end position="269"/>
    </location>
</feature>
<reference evidence="2 3" key="1">
    <citation type="submission" date="2016-04" db="EMBL/GenBank/DDBJ databases">
        <title>Evolutionary innovation and constraint leading to complex multicellularity in the Ascomycota.</title>
        <authorList>
            <person name="Cisse O."/>
            <person name="Nguyen A."/>
            <person name="Hewitt D.A."/>
            <person name="Jedd G."/>
            <person name="Stajich J.E."/>
        </authorList>
    </citation>
    <scope>NUCLEOTIDE SEQUENCE [LARGE SCALE GENOMIC DNA]</scope>
    <source>
        <strain evidence="2 3">DAH-3</strain>
    </source>
</reference>
<dbReference type="GO" id="GO:0032259">
    <property type="term" value="P:methylation"/>
    <property type="evidence" value="ECO:0007669"/>
    <property type="project" value="UniProtKB-KW"/>
</dbReference>
<dbReference type="SUPFAM" id="SSF82199">
    <property type="entry name" value="SET domain"/>
    <property type="match status" value="1"/>
</dbReference>
<evidence type="ECO:0000313" key="2">
    <source>
        <dbReference type="EMBL" id="OLL21860.1"/>
    </source>
</evidence>
<evidence type="ECO:0000313" key="3">
    <source>
        <dbReference type="Proteomes" id="UP000186594"/>
    </source>
</evidence>
<dbReference type="OrthoDB" id="441812at2759"/>
<dbReference type="GO" id="GO:0016279">
    <property type="term" value="F:protein-lysine N-methyltransferase activity"/>
    <property type="evidence" value="ECO:0007669"/>
    <property type="project" value="TreeGrafter"/>
</dbReference>
<dbReference type="Gene3D" id="3.90.1410.10">
    <property type="entry name" value="set domain protein methyltransferase, domain 1"/>
    <property type="match status" value="1"/>
</dbReference>
<dbReference type="AlphaFoldDB" id="A0A1U7LGS4"/>
<dbReference type="GO" id="GO:0005634">
    <property type="term" value="C:nucleus"/>
    <property type="evidence" value="ECO:0007669"/>
    <property type="project" value="TreeGrafter"/>
</dbReference>
<organism evidence="2 3">
    <name type="scientific">Neolecta irregularis (strain DAH-3)</name>
    <dbReference type="NCBI Taxonomy" id="1198029"/>
    <lineage>
        <taxon>Eukaryota</taxon>
        <taxon>Fungi</taxon>
        <taxon>Dikarya</taxon>
        <taxon>Ascomycota</taxon>
        <taxon>Taphrinomycotina</taxon>
        <taxon>Neolectales</taxon>
        <taxon>Neolectaceae</taxon>
        <taxon>Neolecta</taxon>
    </lineage>
</organism>
<dbReference type="Proteomes" id="UP000186594">
    <property type="component" value="Unassembled WGS sequence"/>
</dbReference>
<keyword evidence="2" id="KW-0489">Methyltransferase</keyword>
<dbReference type="STRING" id="1198029.A0A1U7LGS4"/>
<dbReference type="CDD" id="cd10527">
    <property type="entry name" value="SET_LSMT"/>
    <property type="match status" value="1"/>
</dbReference>
<dbReference type="InterPro" id="IPR046341">
    <property type="entry name" value="SET_dom_sf"/>
</dbReference>